<dbReference type="Proteomes" id="UP000095281">
    <property type="component" value="Unplaced"/>
</dbReference>
<evidence type="ECO:0000313" key="2">
    <source>
        <dbReference type="WBParaSite" id="MhA1_Contig2493.frz3.gene7"/>
    </source>
</evidence>
<dbReference type="Gene3D" id="1.10.1410.10">
    <property type="match status" value="1"/>
</dbReference>
<reference evidence="2" key="1">
    <citation type="submission" date="2016-11" db="UniProtKB">
        <authorList>
            <consortium name="WormBaseParasite"/>
        </authorList>
    </citation>
    <scope>IDENTIFICATION</scope>
</reference>
<keyword evidence="1" id="KW-1185">Reference proteome</keyword>
<sequence>MEKHTKIIWTVITPSFPEQNAAFNINYSTATIIRKELIEKEEGIFEEFTKNIEMSYFRILAKENKLSEEEIEQFMLKIKYLTLEELKSNLLN</sequence>
<organism evidence="1 2">
    <name type="scientific">Meloidogyne hapla</name>
    <name type="common">Root-knot nematode worm</name>
    <dbReference type="NCBI Taxonomy" id="6305"/>
    <lineage>
        <taxon>Eukaryota</taxon>
        <taxon>Metazoa</taxon>
        <taxon>Ecdysozoa</taxon>
        <taxon>Nematoda</taxon>
        <taxon>Chromadorea</taxon>
        <taxon>Rhabditida</taxon>
        <taxon>Tylenchina</taxon>
        <taxon>Tylenchomorpha</taxon>
        <taxon>Tylenchoidea</taxon>
        <taxon>Meloidogynidae</taxon>
        <taxon>Meloidogyninae</taxon>
        <taxon>Meloidogyne</taxon>
    </lineage>
</organism>
<dbReference type="WBParaSite" id="MhA1_Contig2493.frz3.gene7">
    <property type="protein sequence ID" value="MhA1_Contig2493.frz3.gene7"/>
    <property type="gene ID" value="MhA1_Contig2493.frz3.gene7"/>
</dbReference>
<proteinExistence type="predicted"/>
<name>A0A1I8BJ38_MELHA</name>
<evidence type="ECO:0000313" key="1">
    <source>
        <dbReference type="Proteomes" id="UP000095281"/>
    </source>
</evidence>
<accession>A0A1I8BJ38</accession>
<dbReference type="AlphaFoldDB" id="A0A1I8BJ38"/>
<protein>
    <submittedName>
        <fullName evidence="2">PAP_central domain-containing protein</fullName>
    </submittedName>
</protein>